<evidence type="ECO:0000259" key="2">
    <source>
        <dbReference type="Pfam" id="PF13476"/>
    </source>
</evidence>
<dbReference type="PANTHER" id="PTHR41259">
    <property type="entry name" value="DOUBLE-STRAND BREAK REPAIR RAD50 ATPASE, PUTATIVE-RELATED"/>
    <property type="match status" value="1"/>
</dbReference>
<dbReference type="RefSeq" id="WP_020739283.1">
    <property type="nucleotide sequence ID" value="NC_021658.1"/>
</dbReference>
<dbReference type="InterPro" id="IPR038729">
    <property type="entry name" value="Rad50/SbcC_AAA"/>
</dbReference>
<dbReference type="OrthoDB" id="7069379at2"/>
<name>S4Y573_SORCE</name>
<dbReference type="AlphaFoldDB" id="S4Y573"/>
<dbReference type="PATRIC" id="fig|1254432.3.peg.8376"/>
<dbReference type="Proteomes" id="UP000014803">
    <property type="component" value="Chromosome"/>
</dbReference>
<protein>
    <recommendedName>
        <fullName evidence="2">Rad50/SbcC-type AAA domain-containing protein</fullName>
    </recommendedName>
</protein>
<feature type="domain" description="Rad50/SbcC-type AAA" evidence="2">
    <location>
        <begin position="27"/>
        <end position="65"/>
    </location>
</feature>
<accession>S4Y573</accession>
<dbReference type="PANTHER" id="PTHR41259:SF1">
    <property type="entry name" value="DOUBLE-STRAND BREAK REPAIR RAD50 ATPASE, PUTATIVE-RELATED"/>
    <property type="match status" value="1"/>
</dbReference>
<dbReference type="KEGG" id="scu:SCE1572_36985"/>
<dbReference type="GO" id="GO:0016887">
    <property type="term" value="F:ATP hydrolysis activity"/>
    <property type="evidence" value="ECO:0007669"/>
    <property type="project" value="InterPro"/>
</dbReference>
<feature type="coiled-coil region" evidence="1">
    <location>
        <begin position="228"/>
        <end position="286"/>
    </location>
</feature>
<dbReference type="GO" id="GO:0006302">
    <property type="term" value="P:double-strand break repair"/>
    <property type="evidence" value="ECO:0007669"/>
    <property type="project" value="InterPro"/>
</dbReference>
<feature type="coiled-coil region" evidence="1">
    <location>
        <begin position="376"/>
        <end position="406"/>
    </location>
</feature>
<dbReference type="SUPFAM" id="SSF52540">
    <property type="entry name" value="P-loop containing nucleoside triphosphate hydrolases"/>
    <property type="match status" value="1"/>
</dbReference>
<evidence type="ECO:0000313" key="3">
    <source>
        <dbReference type="EMBL" id="AGP39601.1"/>
    </source>
</evidence>
<keyword evidence="1" id="KW-0175">Coiled coil</keyword>
<evidence type="ECO:0000313" key="4">
    <source>
        <dbReference type="Proteomes" id="UP000014803"/>
    </source>
</evidence>
<evidence type="ECO:0000256" key="1">
    <source>
        <dbReference type="SAM" id="Coils"/>
    </source>
</evidence>
<dbReference type="EMBL" id="CP003969">
    <property type="protein sequence ID" value="AGP39601.1"/>
    <property type="molecule type" value="Genomic_DNA"/>
</dbReference>
<dbReference type="eggNOG" id="COG0419">
    <property type="taxonomic scope" value="Bacteria"/>
</dbReference>
<dbReference type="Gene3D" id="3.40.50.300">
    <property type="entry name" value="P-loop containing nucleotide triphosphate hydrolases"/>
    <property type="match status" value="2"/>
</dbReference>
<proteinExistence type="predicted"/>
<organism evidence="3 4">
    <name type="scientific">Sorangium cellulosum So0157-2</name>
    <dbReference type="NCBI Taxonomy" id="1254432"/>
    <lineage>
        <taxon>Bacteria</taxon>
        <taxon>Pseudomonadati</taxon>
        <taxon>Myxococcota</taxon>
        <taxon>Polyangia</taxon>
        <taxon>Polyangiales</taxon>
        <taxon>Polyangiaceae</taxon>
        <taxon>Sorangium</taxon>
    </lineage>
</organism>
<gene>
    <name evidence="3" type="ORF">SCE1572_36985</name>
</gene>
<feature type="coiled-coil region" evidence="1">
    <location>
        <begin position="318"/>
        <end position="352"/>
    </location>
</feature>
<dbReference type="STRING" id="1254432.SCE1572_36985"/>
<dbReference type="InterPro" id="IPR027417">
    <property type="entry name" value="P-loop_NTPase"/>
</dbReference>
<dbReference type="HOGENOM" id="CLU_266094_0_0_7"/>
<reference evidence="3 4" key="1">
    <citation type="journal article" date="2013" name="Sci. Rep.">
        <title>Extraordinary expansion of a Sorangium cellulosum genome from an alkaline milieu.</title>
        <authorList>
            <person name="Han K."/>
            <person name="Li Z.F."/>
            <person name="Peng R."/>
            <person name="Zhu L.P."/>
            <person name="Zhou T."/>
            <person name="Wang L.G."/>
            <person name="Li S.G."/>
            <person name="Zhang X.B."/>
            <person name="Hu W."/>
            <person name="Wu Z.H."/>
            <person name="Qin N."/>
            <person name="Li Y.Z."/>
        </authorList>
    </citation>
    <scope>NUCLEOTIDE SEQUENCE [LARGE SCALE GENOMIC DNA]</scope>
    <source>
        <strain evidence="3 4">So0157-2</strain>
    </source>
</reference>
<dbReference type="Pfam" id="PF13476">
    <property type="entry name" value="AAA_23"/>
    <property type="match status" value="1"/>
</dbReference>
<sequence length="1247" mass="135159">MNKGIKLLRLCVQDVGNLVGRFDLGPFSAGINVISGRNEAGKSTLVRALRAALFERHDSENQHVQSLRTRGTRNAPEIWVELELGGERVSVHKRFLERPVVDVRLHRDNTEVHGASAEELLLSQLEGRRPGKRDRSRNHMGLWGLLWVAQDESASADPGGSLDEHVRGALSDVIGRQVGQVLGGKHGERLRTRVIEHAALFSNARGPTGEYRAAQDRLRAADERVKAIAAAKAAVEELARTHAELSEQLRDAERKLPELERELEAAVAAERRVRALEESARDAAALVATTEARCQAAQREVEARAALAGEAAELDAAIAAYDEDAAELVRTIQSAEREAASAREDASSARGAALQARAALDAAVANLDRSRRRDEAARAANDLRAAEEVAAELAEASRRLETETLDERLLEEVEVLTERAKAVRARLDAEGTRIVALTADGRQSVHAVGAASTIDVPELGRLEIEPARPGLAQALAETEKQRAALEEALRALGVADVAAARASSAARAEAAREYEALGVLKKKLAPKGLDALELRVNADRAQRARIESALDEAMRADRDREESVRALAAHRVDEAAMDALRARERGVAVQRASCDAIATRVEVRALADLRVRLAGAQEARRVKAGSCETFTSAVRTTVVLDGIAEITLEPRGKDLAKSRAALERSESDLSAMLEALGVADLEGAAQAARAWTQLDAVREQAEERLAKAAPDGIEALRAEVEKARKRSVSSEKAFIEAREAFASHARIEVALAQNPVTGEALARLVTLERALAAADAAVARRQARVRAVAGPVASGPQRAWAVQRAMRPEAVGGIVWEIIPGEVGRELDVDGVERRLREALERAAVTDVGAARARLQARIITSARIAELRERLASVAPDGLDVLRARAAALGGVDAAPTACAGGDAAKERGALEQDVDEAREALPPLQARAERAAEALERAESAVRAREQRLREVVAVRNERAARRRVVAERLAGLRGAAADAALYQRAEIARWEHAQARASAERAAAELADAIPLLVRDEVPRARGVIDAHKRRIAGLHDEELRLRTLLEKASGDGRFEALRDAEAEQRDAAQELARMTREANAARLLRTVVEDAYKESQCLFLAPVVEEAKPYLARLRPGTEIEMTGELKLGKVKRRGEAEEFDELSGGTREQLSVIVRLSLARVLARDGRSLPLILDDTMGWTDDARFLSMVQILRDAASELQIILLTCHGPRFDRFQASYAVDLDQLREARQTSAEAPAARRAP</sequence>